<organism evidence="1 2">
    <name type="scientific">Arenibacter palladensis</name>
    <dbReference type="NCBI Taxonomy" id="237373"/>
    <lineage>
        <taxon>Bacteria</taxon>
        <taxon>Pseudomonadati</taxon>
        <taxon>Bacteroidota</taxon>
        <taxon>Flavobacteriia</taxon>
        <taxon>Flavobacteriales</taxon>
        <taxon>Flavobacteriaceae</taxon>
        <taxon>Arenibacter</taxon>
    </lineage>
</organism>
<accession>A0A1M4TUG6</accession>
<reference evidence="2" key="1">
    <citation type="submission" date="2016-11" db="EMBL/GenBank/DDBJ databases">
        <authorList>
            <person name="Varghese N."/>
            <person name="Submissions S."/>
        </authorList>
    </citation>
    <scope>NUCLEOTIDE SEQUENCE [LARGE SCALE GENOMIC DNA]</scope>
    <source>
        <strain evidence="2">DSM 17539</strain>
    </source>
</reference>
<dbReference type="EMBL" id="FQUX01000001">
    <property type="protein sequence ID" value="SHE48068.1"/>
    <property type="molecule type" value="Genomic_DNA"/>
</dbReference>
<sequence length="55" mass="6241">MLSLRDAIAHFYFWKPLNMGHAKGFWTIVSNKNPGHVAQNDLPGLKGLLYLSFQP</sequence>
<evidence type="ECO:0000313" key="1">
    <source>
        <dbReference type="EMBL" id="SHE48068.1"/>
    </source>
</evidence>
<evidence type="ECO:0000313" key="2">
    <source>
        <dbReference type="Proteomes" id="UP000184406"/>
    </source>
</evidence>
<dbReference type="AlphaFoldDB" id="A0A1M4TUG6"/>
<proteinExistence type="predicted"/>
<gene>
    <name evidence="1" type="ORF">SAMN03080594_101381</name>
</gene>
<keyword evidence="2" id="KW-1185">Reference proteome</keyword>
<dbReference type="Proteomes" id="UP000184406">
    <property type="component" value="Unassembled WGS sequence"/>
</dbReference>
<protein>
    <submittedName>
        <fullName evidence="1">Uncharacterized protein</fullName>
    </submittedName>
</protein>
<name>A0A1M4TUG6_9FLAO</name>